<dbReference type="OrthoDB" id="3039474at2759"/>
<evidence type="ECO:0000313" key="1">
    <source>
        <dbReference type="EMBL" id="PAV24146.1"/>
    </source>
</evidence>
<organism evidence="1 2">
    <name type="scientific">Pyrrhoderma noxium</name>
    <dbReference type="NCBI Taxonomy" id="2282107"/>
    <lineage>
        <taxon>Eukaryota</taxon>
        <taxon>Fungi</taxon>
        <taxon>Dikarya</taxon>
        <taxon>Basidiomycota</taxon>
        <taxon>Agaricomycotina</taxon>
        <taxon>Agaricomycetes</taxon>
        <taxon>Hymenochaetales</taxon>
        <taxon>Hymenochaetaceae</taxon>
        <taxon>Pyrrhoderma</taxon>
    </lineage>
</organism>
<accession>A0A286UX30</accession>
<sequence length="156" mass="17066">MSTTVVAPFRYTTDLSKRSIQATIDQYTFNILRIIPPDAEYTVYLQRAAQESRVNEAEEIWRVTIDILDVVIAHNSSTGTISLQISVRVPIIGDVTVGQVSGSLINGVNISVGYPDVLNAEKANLLSSLSKECLSAYGFNKDGNSNDVYIIDPINV</sequence>
<dbReference type="Proteomes" id="UP000217199">
    <property type="component" value="Unassembled WGS sequence"/>
</dbReference>
<dbReference type="EMBL" id="NBII01000001">
    <property type="protein sequence ID" value="PAV24146.1"/>
    <property type="molecule type" value="Genomic_DNA"/>
</dbReference>
<evidence type="ECO:0000313" key="2">
    <source>
        <dbReference type="Proteomes" id="UP000217199"/>
    </source>
</evidence>
<protein>
    <submittedName>
        <fullName evidence="1">Uncharacterized protein</fullName>
    </submittedName>
</protein>
<comment type="caution">
    <text evidence="1">The sequence shown here is derived from an EMBL/GenBank/DDBJ whole genome shotgun (WGS) entry which is preliminary data.</text>
</comment>
<proteinExistence type="predicted"/>
<name>A0A286UX30_9AGAM</name>
<dbReference type="InParanoid" id="A0A286UX30"/>
<gene>
    <name evidence="1" type="ORF">PNOK_0121400</name>
</gene>
<keyword evidence="2" id="KW-1185">Reference proteome</keyword>
<reference evidence="1 2" key="1">
    <citation type="journal article" date="2017" name="Mol. Ecol.">
        <title>Comparative and population genomic landscape of Phellinus noxius: A hypervariable fungus causing root rot in trees.</title>
        <authorList>
            <person name="Chung C.L."/>
            <person name="Lee T.J."/>
            <person name="Akiba M."/>
            <person name="Lee H.H."/>
            <person name="Kuo T.H."/>
            <person name="Liu D."/>
            <person name="Ke H.M."/>
            <person name="Yokoi T."/>
            <person name="Roa M.B."/>
            <person name="Lu M.J."/>
            <person name="Chang Y.Y."/>
            <person name="Ann P.J."/>
            <person name="Tsai J.N."/>
            <person name="Chen C.Y."/>
            <person name="Tzean S.S."/>
            <person name="Ota Y."/>
            <person name="Hattori T."/>
            <person name="Sahashi N."/>
            <person name="Liou R.F."/>
            <person name="Kikuchi T."/>
            <person name="Tsai I.J."/>
        </authorList>
    </citation>
    <scope>NUCLEOTIDE SEQUENCE [LARGE SCALE GENOMIC DNA]</scope>
    <source>
        <strain evidence="1 2">FFPRI411160</strain>
    </source>
</reference>
<dbReference type="AlphaFoldDB" id="A0A286UX30"/>